<keyword evidence="2" id="KW-1185">Reference proteome</keyword>
<evidence type="ECO:0000313" key="2">
    <source>
        <dbReference type="Proteomes" id="UP000221359"/>
    </source>
</evidence>
<accession>A0A0K0N6M3</accession>
<reference evidence="1 2" key="1">
    <citation type="journal article" date="2015" name="PLoS ONE">
        <title>Lysis to Kill: Evaluation of the Lytic Abilities, and Genomics of Nine Bacteriophages Infective for Gordonia spp. and Their Potential Use in Activated Sludge Foam Biocontrol.</title>
        <authorList>
            <person name="Dyson Z.A."/>
            <person name="Tucci J."/>
            <person name="Seviour R.J."/>
            <person name="Petrovski S."/>
        </authorList>
    </citation>
    <scope>NUCLEOTIDE SEQUENCE [LARGE SCALE GENOMIC DNA]</scope>
</reference>
<gene>
    <name evidence="1" type="ORF">GMA2_46</name>
</gene>
<proteinExistence type="predicted"/>
<evidence type="ECO:0000313" key="1">
    <source>
        <dbReference type="EMBL" id="AKJ72584.1"/>
    </source>
</evidence>
<dbReference type="Proteomes" id="UP000221359">
    <property type="component" value="Segment"/>
</dbReference>
<name>A0A0K0N6M3_9CAUD</name>
<organism evidence="1 2">
    <name type="scientific">Gordonia phage GMA2</name>
    <dbReference type="NCBI Taxonomy" id="1647283"/>
    <lineage>
        <taxon>Viruses</taxon>
        <taxon>Duplodnaviria</taxon>
        <taxon>Heunggongvirae</taxon>
        <taxon>Uroviricota</taxon>
        <taxon>Caudoviricetes</taxon>
        <taxon>Gimaduovirus</taxon>
        <taxon>Gimaduovirus GMA2</taxon>
    </lineage>
</organism>
<sequence length="250" mass="28519">MTDDVYSTEINNLPKTFLIPKSFGPNNKQMFDAVAHSLMYQNVRLTDSTGNRLKVTTVFAAGSCYRTKTDDYSVTPRVGGGVLPSMPGEISHSLRFLGVSNKFNNQYPSAARAFSEFMNVYYALSTRKQSYGITEIPFVHPLSQTNANYLSDERWKAHSKYLYDQSSSHMDRLCKFLEPDQKRILANCSTAPSVNTLESVVLDSDSLLNKMILRVRMSEDLLTLEEERQEQRGTLFTEHKLFDYRSKAKF</sequence>
<dbReference type="EMBL" id="KR063281">
    <property type="protein sequence ID" value="AKJ72584.1"/>
    <property type="molecule type" value="Genomic_DNA"/>
</dbReference>
<protein>
    <submittedName>
        <fullName evidence="1">Uncharacterized protein</fullName>
    </submittedName>
</protein>